<dbReference type="Gene3D" id="3.90.550.10">
    <property type="entry name" value="Spore Coat Polysaccharide Biosynthesis Protein SpsA, Chain A"/>
    <property type="match status" value="1"/>
</dbReference>
<protein>
    <submittedName>
        <fullName evidence="2">Glycosyltransferase</fullName>
    </submittedName>
</protein>
<keyword evidence="2" id="KW-0808">Transferase</keyword>
<organism evidence="2 3">
    <name type="scientific">Aquirufa antheringensis</name>
    <dbReference type="NCBI Taxonomy" id="2516559"/>
    <lineage>
        <taxon>Bacteria</taxon>
        <taxon>Pseudomonadati</taxon>
        <taxon>Bacteroidota</taxon>
        <taxon>Cytophagia</taxon>
        <taxon>Cytophagales</taxon>
        <taxon>Flectobacillaceae</taxon>
        <taxon>Aquirufa</taxon>
    </lineage>
</organism>
<dbReference type="GO" id="GO:0016740">
    <property type="term" value="F:transferase activity"/>
    <property type="evidence" value="ECO:0007669"/>
    <property type="project" value="UniProtKB-KW"/>
</dbReference>
<keyword evidence="3" id="KW-1185">Reference proteome</keyword>
<dbReference type="PANTHER" id="PTHR10859">
    <property type="entry name" value="GLYCOSYL TRANSFERASE"/>
    <property type="match status" value="1"/>
</dbReference>
<dbReference type="InterPro" id="IPR029044">
    <property type="entry name" value="Nucleotide-diphossugar_trans"/>
</dbReference>
<sequence length="241" mass="27415">MAPIDLNLVHPIYNPHPGWAEELVHYYTLFKEAIPAETIVHMFVVNDGSKTGIRSEDIDLLKTSVSGFTYIDSPVNQGKGGALRDAVRLTTGKYVIYTDADYPYLIENAVEMYRLLSVNAADVVVGVRDEHYYDQLPLGRKIFSLSLKVMNYLFFPQLKVKDTQSGLKGFNQKGKEVFLKTRIPAFLFDMEFLVLASRRTDIRIQWIYVKAREGIVFSTMRAQTILTELANFASILFSGNR</sequence>
<dbReference type="Proteomes" id="UP000293583">
    <property type="component" value="Unassembled WGS sequence"/>
</dbReference>
<dbReference type="InterPro" id="IPR001173">
    <property type="entry name" value="Glyco_trans_2-like"/>
</dbReference>
<accession>A0A4Q9B9P1</accession>
<reference evidence="2 3" key="1">
    <citation type="submission" date="2019-02" db="EMBL/GenBank/DDBJ databases">
        <title>Genome of a new Bacteroidetes strain.</title>
        <authorList>
            <person name="Pitt A."/>
        </authorList>
    </citation>
    <scope>NUCLEOTIDE SEQUENCE [LARGE SCALE GENOMIC DNA]</scope>
    <source>
        <strain evidence="2 3">103A-SOEBACH</strain>
    </source>
</reference>
<evidence type="ECO:0000313" key="3">
    <source>
        <dbReference type="Proteomes" id="UP000293583"/>
    </source>
</evidence>
<comment type="caution">
    <text evidence="2">The sequence shown here is derived from an EMBL/GenBank/DDBJ whole genome shotgun (WGS) entry which is preliminary data.</text>
</comment>
<evidence type="ECO:0000259" key="1">
    <source>
        <dbReference type="Pfam" id="PF00535"/>
    </source>
</evidence>
<dbReference type="GO" id="GO:0006487">
    <property type="term" value="P:protein N-linked glycosylation"/>
    <property type="evidence" value="ECO:0007669"/>
    <property type="project" value="TreeGrafter"/>
</dbReference>
<name>A0A4Q9B9P1_9BACT</name>
<proteinExistence type="predicted"/>
<evidence type="ECO:0000313" key="2">
    <source>
        <dbReference type="EMBL" id="TBH72192.1"/>
    </source>
</evidence>
<dbReference type="PANTHER" id="PTHR10859:SF91">
    <property type="entry name" value="DOLICHYL-PHOSPHATE BETA-GLUCOSYLTRANSFERASE"/>
    <property type="match status" value="1"/>
</dbReference>
<gene>
    <name evidence="2" type="ORF">EWU20_10255</name>
</gene>
<feature type="domain" description="Glycosyltransferase 2-like" evidence="1">
    <location>
        <begin position="40"/>
        <end position="148"/>
    </location>
</feature>
<dbReference type="AlphaFoldDB" id="A0A4Q9B9P1"/>
<dbReference type="Pfam" id="PF00535">
    <property type="entry name" value="Glycos_transf_2"/>
    <property type="match status" value="1"/>
</dbReference>
<dbReference type="EMBL" id="SEWY01000004">
    <property type="protein sequence ID" value="TBH72192.1"/>
    <property type="molecule type" value="Genomic_DNA"/>
</dbReference>
<dbReference type="SUPFAM" id="SSF53448">
    <property type="entry name" value="Nucleotide-diphospho-sugar transferases"/>
    <property type="match status" value="1"/>
</dbReference>